<evidence type="ECO:0000259" key="1">
    <source>
        <dbReference type="Pfam" id="PF10756"/>
    </source>
</evidence>
<keyword evidence="3" id="KW-1185">Reference proteome</keyword>
<gene>
    <name evidence="2" type="ORF">SAMN05216574_105170</name>
</gene>
<dbReference type="EMBL" id="FOND01000005">
    <property type="protein sequence ID" value="SFE71417.1"/>
    <property type="molecule type" value="Genomic_DNA"/>
</dbReference>
<dbReference type="Proteomes" id="UP000198589">
    <property type="component" value="Unassembled WGS sequence"/>
</dbReference>
<dbReference type="RefSeq" id="WP_254790672.1">
    <property type="nucleotide sequence ID" value="NZ_FOND01000005.1"/>
</dbReference>
<sequence>MSSPARLRMNRTALVPVALLALCTVPLAFAAGWTPVLLLIPIAVALWVLRVGVDVSEEGVTARSTFGQRHVPWHDVAGIRVAPRGDLRLVTTSATEIRLPVVRARDLPRLAEVSGGRIAVPAPPAQ</sequence>
<reference evidence="3" key="1">
    <citation type="submission" date="2016-10" db="EMBL/GenBank/DDBJ databases">
        <authorList>
            <person name="Varghese N."/>
            <person name="Submissions S."/>
        </authorList>
    </citation>
    <scope>NUCLEOTIDE SEQUENCE [LARGE SCALE GENOMIC DNA]</scope>
    <source>
        <strain evidence="3">DSM 46838</strain>
    </source>
</reference>
<evidence type="ECO:0000313" key="2">
    <source>
        <dbReference type="EMBL" id="SFE71417.1"/>
    </source>
</evidence>
<dbReference type="AlphaFoldDB" id="A0A1I2CSU6"/>
<evidence type="ECO:0000313" key="3">
    <source>
        <dbReference type="Proteomes" id="UP000198589"/>
    </source>
</evidence>
<organism evidence="2 3">
    <name type="scientific">Blastococcus tunisiensis</name>
    <dbReference type="NCBI Taxonomy" id="1798228"/>
    <lineage>
        <taxon>Bacteria</taxon>
        <taxon>Bacillati</taxon>
        <taxon>Actinomycetota</taxon>
        <taxon>Actinomycetes</taxon>
        <taxon>Geodermatophilales</taxon>
        <taxon>Geodermatophilaceae</taxon>
        <taxon>Blastococcus</taxon>
    </lineage>
</organism>
<feature type="domain" description="Low molecular weight protein antigen 6 PH" evidence="1">
    <location>
        <begin position="50"/>
        <end position="118"/>
    </location>
</feature>
<name>A0A1I2CSU6_9ACTN</name>
<protein>
    <submittedName>
        <fullName evidence="2">PH domain-containing protein</fullName>
    </submittedName>
</protein>
<dbReference type="InterPro" id="IPR019692">
    <property type="entry name" value="CFP-6_PH"/>
</dbReference>
<dbReference type="STRING" id="1798228.SAMN05216574_105170"/>
<accession>A0A1I2CSU6</accession>
<proteinExistence type="predicted"/>
<dbReference type="Pfam" id="PF10756">
    <property type="entry name" value="bPH_6"/>
    <property type="match status" value="1"/>
</dbReference>